<keyword evidence="1" id="KW-0902">Two-component regulatory system</keyword>
<dbReference type="Pfam" id="PF03704">
    <property type="entry name" value="BTAD"/>
    <property type="match status" value="1"/>
</dbReference>
<dbReference type="Gene3D" id="1.25.40.10">
    <property type="entry name" value="Tetratricopeptide repeat domain"/>
    <property type="match status" value="2"/>
</dbReference>
<comment type="caution">
    <text evidence="4">The sequence shown here is derived from an EMBL/GenBank/DDBJ whole genome shotgun (WGS) entry which is preliminary data.</text>
</comment>
<protein>
    <submittedName>
        <fullName evidence="4">AfsR/SARP family transcriptional regulator</fullName>
    </submittedName>
</protein>
<dbReference type="EMBL" id="RIBZ01000681">
    <property type="protein sequence ID" value="RNG00139.1"/>
    <property type="molecule type" value="Genomic_DNA"/>
</dbReference>
<dbReference type="Gene3D" id="3.40.50.300">
    <property type="entry name" value="P-loop containing nucleotide triphosphate hydrolases"/>
    <property type="match status" value="1"/>
</dbReference>
<organism evidence="4 5">
    <name type="scientific">Streptomyces botrytidirepellens</name>
    <dbReference type="NCBI Taxonomy" id="2486417"/>
    <lineage>
        <taxon>Bacteria</taxon>
        <taxon>Bacillati</taxon>
        <taxon>Actinomycetota</taxon>
        <taxon>Actinomycetes</taxon>
        <taxon>Kitasatosporales</taxon>
        <taxon>Streptomycetaceae</taxon>
        <taxon>Streptomyces</taxon>
    </lineage>
</organism>
<dbReference type="InterPro" id="IPR005158">
    <property type="entry name" value="BTAD"/>
</dbReference>
<dbReference type="PRINTS" id="PR00364">
    <property type="entry name" value="DISEASERSIST"/>
</dbReference>
<dbReference type="GO" id="GO:0043531">
    <property type="term" value="F:ADP binding"/>
    <property type="evidence" value="ECO:0007669"/>
    <property type="project" value="InterPro"/>
</dbReference>
<feature type="region of interest" description="Disordered" evidence="2">
    <location>
        <begin position="683"/>
        <end position="716"/>
    </location>
</feature>
<evidence type="ECO:0000256" key="2">
    <source>
        <dbReference type="SAM" id="MobiDB-lite"/>
    </source>
</evidence>
<dbReference type="Proteomes" id="UP000275401">
    <property type="component" value="Unassembled WGS sequence"/>
</dbReference>
<reference evidence="4 5" key="1">
    <citation type="submission" date="2018-11" db="EMBL/GenBank/DDBJ databases">
        <title>The Potential of Streptomyces as Biocontrol Agents against the Tomato grey mould, Botrytis cinerea (Gray mold) Frontiers in Microbiology.</title>
        <authorList>
            <person name="Li D."/>
        </authorList>
    </citation>
    <scope>NUCLEOTIDE SEQUENCE [LARGE SCALE GENOMIC DNA]</scope>
    <source>
        <strain evidence="4 5">NEAU-LD23</strain>
    </source>
</reference>
<sequence>ALDAGDPHSAATTLRRALALWRGPALADLPERDAAAARAEALRLAALHRRIDADLACDRPADVVPELRELVADHPLDETFHAQLIRALRAAGHSADALAAYEEVRELLADRLGTDPGAELRELHRQLLLGGPVPPTGPTPPPGPLAADRAPGGASDHGRDPDASRAADHGASGRAPEREPRPAPPPAPPGNLRARLTSFVGRQSDIGALRKDLDRARLVTLTGPGGSGKTRLSEETAATATAAYPDGVWVVELASLDDSSAVPGAVLSAVGRRETTLLASGLEGRTGGADPVDPATRLVEYCADRRLLLLLDNCEHVIDTVARLTEALLARCPGVTVLATSREPLGVPGETVRPVEPLPPAPAHQLFAERAATVRPGFDPAGDPDTAAAVAEICRRLDGLPLAIELAAARLRLLTPRQIADRLDDRFHLLTNGSRTALPRQQTLRAVVDWSWDLLDERERTVLRRVSVFAGGWGLAAAEAVCADAAEAVCADAPGREDIRAGACAPAHAPAHSGAPIAPPEVLDLLGALADKSLLAVDHPPGARTAVESAEGADETADETAGGPMGEARYRMLETIHEYVSERATEDAAARADHAAASARHIAHFRDFARAAEPRLRSAEQLPWLRRVETDLDNIRAALHRSLTARDEDTAFAIILAMGWFWWLRNYRDEGAAWADRALSLGRGPHGGQDGEGGGEGNDGPAVDVPPSAPDGIDGDDPAVTRYWHAMDVRLLRFFMLADTGHSPDVKDPRTRLIAQRIRDAYDSHPGPRSARFPGLLWPFAGYILDGHTAVLPLMGEAVVNCREYGDDWSHGVALMFRMHLSIDSSSGMERAEADYAKLRELSTRVGDRWMLAQVESAGGEMATLRGRLTEARAAFEEAQRLAREIGAHTEVPFLITRLADLALNSGDIEGAVKLLEQSEQEAERWGVLDVQGFNGSLRGHIELLRGDPAAARACCEDARRRAAKATPPPLFWVVLQGLEGRISAEEGDPWGGLRMLRDTLRKGVEAGCTEALLAEQAESAAHILVRHGQERLAVRLLGAADGWRGRLPRTPLALAEARETEARAAVGLGPAATGELRDQATALTAEEAIALFDEVLAASEAEATR</sequence>
<dbReference type="SUPFAM" id="SSF48452">
    <property type="entry name" value="TPR-like"/>
    <property type="match status" value="2"/>
</dbReference>
<dbReference type="GO" id="GO:0000160">
    <property type="term" value="P:phosphorelay signal transduction system"/>
    <property type="evidence" value="ECO:0007669"/>
    <property type="project" value="UniProtKB-KW"/>
</dbReference>
<feature type="non-terminal residue" evidence="4">
    <location>
        <position position="1"/>
    </location>
</feature>
<feature type="region of interest" description="Disordered" evidence="2">
    <location>
        <begin position="128"/>
        <end position="193"/>
    </location>
</feature>
<dbReference type="PANTHER" id="PTHR47691:SF3">
    <property type="entry name" value="HTH-TYPE TRANSCRIPTIONAL REGULATOR RV0890C-RELATED"/>
    <property type="match status" value="1"/>
</dbReference>
<dbReference type="AlphaFoldDB" id="A0A3M8U3S7"/>
<dbReference type="PANTHER" id="PTHR47691">
    <property type="entry name" value="REGULATOR-RELATED"/>
    <property type="match status" value="1"/>
</dbReference>
<evidence type="ECO:0000256" key="1">
    <source>
        <dbReference type="ARBA" id="ARBA00023012"/>
    </source>
</evidence>
<keyword evidence="5" id="KW-1185">Reference proteome</keyword>
<feature type="domain" description="Bacterial transcriptional activator" evidence="3">
    <location>
        <begin position="2"/>
        <end position="128"/>
    </location>
</feature>
<accession>A0A3M8U3S7</accession>
<feature type="compositionally biased region" description="Gly residues" evidence="2">
    <location>
        <begin position="684"/>
        <end position="698"/>
    </location>
</feature>
<gene>
    <name evidence="4" type="ORF">EEJ42_35590</name>
</gene>
<dbReference type="CDD" id="cd15831">
    <property type="entry name" value="BTAD"/>
    <property type="match status" value="1"/>
</dbReference>
<dbReference type="SUPFAM" id="SSF52540">
    <property type="entry name" value="P-loop containing nucleoside triphosphate hydrolases"/>
    <property type="match status" value="1"/>
</dbReference>
<feature type="compositionally biased region" description="Pro residues" evidence="2">
    <location>
        <begin position="132"/>
        <end position="144"/>
    </location>
</feature>
<feature type="compositionally biased region" description="Basic and acidic residues" evidence="2">
    <location>
        <begin position="156"/>
        <end position="168"/>
    </location>
</feature>
<evidence type="ECO:0000259" key="3">
    <source>
        <dbReference type="SMART" id="SM01043"/>
    </source>
</evidence>
<evidence type="ECO:0000313" key="5">
    <source>
        <dbReference type="Proteomes" id="UP000275401"/>
    </source>
</evidence>
<dbReference type="InterPro" id="IPR027417">
    <property type="entry name" value="P-loop_NTPase"/>
</dbReference>
<evidence type="ECO:0000313" key="4">
    <source>
        <dbReference type="EMBL" id="RNG00139.1"/>
    </source>
</evidence>
<feature type="region of interest" description="Disordered" evidence="2">
    <location>
        <begin position="543"/>
        <end position="564"/>
    </location>
</feature>
<dbReference type="InterPro" id="IPR011990">
    <property type="entry name" value="TPR-like_helical_dom_sf"/>
</dbReference>
<dbReference type="RefSeq" id="WP_148082144.1">
    <property type="nucleotide sequence ID" value="NZ_RIBZ01000681.1"/>
</dbReference>
<dbReference type="SMART" id="SM01043">
    <property type="entry name" value="BTAD"/>
    <property type="match status" value="1"/>
</dbReference>
<proteinExistence type="predicted"/>
<name>A0A3M8U3S7_9ACTN</name>